<gene>
    <name evidence="8" type="ORF">ABB55_21365</name>
</gene>
<dbReference type="Gene3D" id="2.40.160.20">
    <property type="match status" value="1"/>
</dbReference>
<evidence type="ECO:0000259" key="7">
    <source>
        <dbReference type="Pfam" id="PF13505"/>
    </source>
</evidence>
<feature type="signal peptide" evidence="6">
    <location>
        <begin position="1"/>
        <end position="22"/>
    </location>
</feature>
<dbReference type="RefSeq" id="WP_054360617.1">
    <property type="nucleotide sequence ID" value="NZ_JAPCYQ010000001.1"/>
</dbReference>
<dbReference type="InterPro" id="IPR011250">
    <property type="entry name" value="OMP/PagP_B-barrel"/>
</dbReference>
<reference evidence="8 9" key="2">
    <citation type="submission" date="2015-10" db="EMBL/GenBank/DDBJ databases">
        <title>Draft Genome Sequence of Prosthecomicrobium hirschii ATCC 27832.</title>
        <authorList>
            <person name="Daniel J."/>
            <person name="Givan S.A."/>
            <person name="Brun Y.V."/>
            <person name="Brown P.J."/>
        </authorList>
    </citation>
    <scope>NUCLEOTIDE SEQUENCE [LARGE SCALE GENOMIC DNA]</scope>
    <source>
        <strain evidence="8 9">16</strain>
    </source>
</reference>
<name>A0A0P6W7A1_9HYPH</name>
<keyword evidence="4" id="KW-0998">Cell outer membrane</keyword>
<dbReference type="Pfam" id="PF13505">
    <property type="entry name" value="OMP_b-brl"/>
    <property type="match status" value="1"/>
</dbReference>
<keyword evidence="9" id="KW-1185">Reference proteome</keyword>
<feature type="chain" id="PRO_5006132153" description="Outer membrane protein beta-barrel domain-containing protein" evidence="6">
    <location>
        <begin position="23"/>
        <end position="202"/>
    </location>
</feature>
<evidence type="ECO:0000313" key="8">
    <source>
        <dbReference type="EMBL" id="KPL54450.1"/>
    </source>
</evidence>
<dbReference type="Proteomes" id="UP000048984">
    <property type="component" value="Unassembled WGS sequence"/>
</dbReference>
<evidence type="ECO:0000256" key="1">
    <source>
        <dbReference type="ARBA" id="ARBA00004442"/>
    </source>
</evidence>
<dbReference type="InterPro" id="IPR051692">
    <property type="entry name" value="OMP-like"/>
</dbReference>
<sequence length="202" mass="21270">MMKFRLLGAVLGLALTAGAASAADLYRAPAPVAVPVAPTLLPAYMWTGAYVGLQTGYGTGDVGKLKSDPNGWLAGVHAGANWQMNMLVAGIDGSWSWSNMSSKSADINWTGDVRGRLGVAFDRFHVFGTAGFAFADVDAGVKKKNSGRVETGWTAGLGAEYAITNNWIAGVEYKYADYGKIGGKGGADLSTNVFQVRLSYKF</sequence>
<feature type="domain" description="Outer membrane protein beta-barrel" evidence="7">
    <location>
        <begin position="14"/>
        <end position="202"/>
    </location>
</feature>
<comment type="subcellular location">
    <subcellularLocation>
        <location evidence="1">Cell outer membrane</location>
    </subcellularLocation>
</comment>
<dbReference type="GO" id="GO:0009279">
    <property type="term" value="C:cell outer membrane"/>
    <property type="evidence" value="ECO:0007669"/>
    <property type="project" value="UniProtKB-SubCell"/>
</dbReference>
<dbReference type="SUPFAM" id="SSF56925">
    <property type="entry name" value="OMPA-like"/>
    <property type="match status" value="1"/>
</dbReference>
<keyword evidence="2 6" id="KW-0732">Signal</keyword>
<dbReference type="EMBL" id="LJYW01000001">
    <property type="protein sequence ID" value="KPL54450.1"/>
    <property type="molecule type" value="Genomic_DNA"/>
</dbReference>
<evidence type="ECO:0000256" key="5">
    <source>
        <dbReference type="ARBA" id="ARBA00038306"/>
    </source>
</evidence>
<evidence type="ECO:0000256" key="4">
    <source>
        <dbReference type="ARBA" id="ARBA00023237"/>
    </source>
</evidence>
<dbReference type="STRING" id="665126.ABB55_21365"/>
<accession>A0A0P6W7A1</accession>
<dbReference type="PANTHER" id="PTHR34001">
    <property type="entry name" value="BLL7405 PROTEIN"/>
    <property type="match status" value="1"/>
</dbReference>
<dbReference type="PANTHER" id="PTHR34001:SF3">
    <property type="entry name" value="BLL7405 PROTEIN"/>
    <property type="match status" value="1"/>
</dbReference>
<comment type="similarity">
    <text evidence="5">Belongs to the Omp25/RopB family.</text>
</comment>
<dbReference type="InterPro" id="IPR027385">
    <property type="entry name" value="Beta-barrel_OMP"/>
</dbReference>
<dbReference type="OrthoDB" id="9815357at2"/>
<evidence type="ECO:0000256" key="6">
    <source>
        <dbReference type="SAM" id="SignalP"/>
    </source>
</evidence>
<organism evidence="8 9">
    <name type="scientific">Prosthecodimorpha hirschii</name>
    <dbReference type="NCBI Taxonomy" id="665126"/>
    <lineage>
        <taxon>Bacteria</taxon>
        <taxon>Pseudomonadati</taxon>
        <taxon>Pseudomonadota</taxon>
        <taxon>Alphaproteobacteria</taxon>
        <taxon>Hyphomicrobiales</taxon>
        <taxon>Ancalomicrobiaceae</taxon>
        <taxon>Prosthecodimorpha</taxon>
    </lineage>
</organism>
<comment type="caution">
    <text evidence="8">The sequence shown here is derived from an EMBL/GenBank/DDBJ whole genome shotgun (WGS) entry which is preliminary data.</text>
</comment>
<dbReference type="AlphaFoldDB" id="A0A0P6W7A1"/>
<proteinExistence type="inferred from homology"/>
<reference evidence="8 9" key="1">
    <citation type="submission" date="2015-09" db="EMBL/GenBank/DDBJ databases">
        <authorList>
            <person name="Jackson K.R."/>
            <person name="Lunt B.L."/>
            <person name="Fisher J.N.B."/>
            <person name="Gardner A.V."/>
            <person name="Bailey M.E."/>
            <person name="Deus L.M."/>
            <person name="Earl A.S."/>
            <person name="Gibby P.D."/>
            <person name="Hartmann K.A."/>
            <person name="Liu J.E."/>
            <person name="Manci A.M."/>
            <person name="Nielsen D.A."/>
            <person name="Solomon M.B."/>
            <person name="Breakwell D.P."/>
            <person name="Burnett S.H."/>
            <person name="Grose J.H."/>
        </authorList>
    </citation>
    <scope>NUCLEOTIDE SEQUENCE [LARGE SCALE GENOMIC DNA]</scope>
    <source>
        <strain evidence="8 9">16</strain>
    </source>
</reference>
<keyword evidence="3" id="KW-0472">Membrane</keyword>
<evidence type="ECO:0000256" key="3">
    <source>
        <dbReference type="ARBA" id="ARBA00023136"/>
    </source>
</evidence>
<protein>
    <recommendedName>
        <fullName evidence="7">Outer membrane protein beta-barrel domain-containing protein</fullName>
    </recommendedName>
</protein>
<evidence type="ECO:0000256" key="2">
    <source>
        <dbReference type="ARBA" id="ARBA00022729"/>
    </source>
</evidence>
<evidence type="ECO:0000313" key="9">
    <source>
        <dbReference type="Proteomes" id="UP000048984"/>
    </source>
</evidence>